<evidence type="ECO:0000313" key="1">
    <source>
        <dbReference type="EMBL" id="SPC34882.1"/>
    </source>
</evidence>
<protein>
    <submittedName>
        <fullName evidence="1">Uncharacterized protein</fullName>
    </submittedName>
</protein>
<dbReference type="KEGG" id="ncv:NCAV_1719"/>
<keyword evidence="2" id="KW-1185">Reference proteome</keyword>
<dbReference type="AlphaFoldDB" id="A0A2K5ATA4"/>
<dbReference type="RefSeq" id="WP_103286547.1">
    <property type="nucleotide sequence ID" value="NZ_LT981265.1"/>
</dbReference>
<sequence>MSLVKIRVKAGMNEVEIESPIDSLPHVIDAIPSILSKIQKHDANNMQGNQYDNAYPVNPTNNQDKVDVQDIPEIKIEKGDSLSDIIVKIFRTDWGRQARRLADVKNVLEHYGLSYPKQSVAVTLLRLAQSGRLRRFKGSDSEFLYTASTELLASVGGGGDASS</sequence>
<dbReference type="Proteomes" id="UP000236248">
    <property type="component" value="Chromosome NCAV"/>
</dbReference>
<dbReference type="GeneID" id="41595702"/>
<dbReference type="EMBL" id="LT981265">
    <property type="protein sequence ID" value="SPC34882.1"/>
    <property type="molecule type" value="Genomic_DNA"/>
</dbReference>
<proteinExistence type="predicted"/>
<accession>A0A2K5ATA4</accession>
<gene>
    <name evidence="1" type="ORF">NCAV_1719</name>
</gene>
<reference evidence="2" key="1">
    <citation type="submission" date="2018-01" db="EMBL/GenBank/DDBJ databases">
        <authorList>
            <person name="Kerou L M."/>
        </authorList>
    </citation>
    <scope>NUCLEOTIDE SEQUENCE [LARGE SCALE GENOMIC DNA]</scope>
    <source>
        <strain evidence="2">SCU2</strain>
    </source>
</reference>
<organism evidence="1 2">
    <name type="scientific">Candidatus Nitrosocaldus cavascurensis</name>
    <dbReference type="NCBI Taxonomy" id="2058097"/>
    <lineage>
        <taxon>Archaea</taxon>
        <taxon>Nitrososphaerota</taxon>
        <taxon>Nitrososphaeria</taxon>
        <taxon>Candidatus Nitrosocaldales</taxon>
        <taxon>Candidatus Nitrosocaldaceae</taxon>
        <taxon>Candidatus Nitrosocaldus</taxon>
    </lineage>
</organism>
<name>A0A2K5ATA4_9ARCH</name>
<evidence type="ECO:0000313" key="2">
    <source>
        <dbReference type="Proteomes" id="UP000236248"/>
    </source>
</evidence>